<dbReference type="Pfam" id="PF07729">
    <property type="entry name" value="FCD"/>
    <property type="match status" value="1"/>
</dbReference>
<dbReference type="InterPro" id="IPR000524">
    <property type="entry name" value="Tscrpt_reg_HTH_GntR"/>
</dbReference>
<keyword evidence="2" id="KW-0238">DNA-binding</keyword>
<dbReference type="RefSeq" id="WP_113606836.1">
    <property type="nucleotide sequence ID" value="NZ_JBNBOD010000002.1"/>
</dbReference>
<dbReference type="PROSITE" id="PS50949">
    <property type="entry name" value="HTH_GNTR"/>
    <property type="match status" value="1"/>
</dbReference>
<reference evidence="5 6" key="1">
    <citation type="submission" date="2018-01" db="EMBL/GenBank/DDBJ databases">
        <title>Glutamicibacter soli strain NHPC-3 Whole genome sequence and assembly.</title>
        <authorList>
            <person name="Choudhury P."/>
            <person name="Gupta D."/>
            <person name="Sengupta K."/>
            <person name="Jawed A."/>
            <person name="Sultana N."/>
            <person name="Saha P."/>
        </authorList>
    </citation>
    <scope>NUCLEOTIDE SEQUENCE [LARGE SCALE GENOMIC DNA]</scope>
    <source>
        <strain evidence="5 6">NHPC-3</strain>
    </source>
</reference>
<dbReference type="SUPFAM" id="SSF46785">
    <property type="entry name" value="Winged helix' DNA-binding domain"/>
    <property type="match status" value="1"/>
</dbReference>
<sequence>MTTSSHAPLRAVSLREQARNAIRTSIVMGEIAPGQVESVVKVAAELGVSITPVREAVMDLANLGIVEVIRNKGFRVPQLTDQDLDEIFKIRTMLEVPAMHEAAEKFGDRDPEPFRLLAEDIISAAKSGDVRAFLESDRLFHKALLETLGNRRLVNTVEQLRDQARMQGLQKLADHGDLTESAVEHLEILEAITAHDGERAAALMNKHLAHSRGIWADRPEPSDA</sequence>
<evidence type="ECO:0000259" key="4">
    <source>
        <dbReference type="PROSITE" id="PS50949"/>
    </source>
</evidence>
<dbReference type="InterPro" id="IPR008920">
    <property type="entry name" value="TF_FadR/GntR_C"/>
</dbReference>
<feature type="domain" description="HTH gntR-type" evidence="4">
    <location>
        <begin position="12"/>
        <end position="79"/>
    </location>
</feature>
<evidence type="ECO:0000256" key="1">
    <source>
        <dbReference type="ARBA" id="ARBA00023015"/>
    </source>
</evidence>
<dbReference type="SUPFAM" id="SSF48008">
    <property type="entry name" value="GntR ligand-binding domain-like"/>
    <property type="match status" value="1"/>
</dbReference>
<proteinExistence type="predicted"/>
<organism evidence="5 6">
    <name type="scientific">Glutamicibacter soli</name>
    <dbReference type="NCBI Taxonomy" id="453836"/>
    <lineage>
        <taxon>Bacteria</taxon>
        <taxon>Bacillati</taxon>
        <taxon>Actinomycetota</taxon>
        <taxon>Actinomycetes</taxon>
        <taxon>Micrococcales</taxon>
        <taxon>Micrococcaceae</taxon>
        <taxon>Glutamicibacter</taxon>
    </lineage>
</organism>
<dbReference type="Gene3D" id="1.20.120.530">
    <property type="entry name" value="GntR ligand-binding domain-like"/>
    <property type="match status" value="1"/>
</dbReference>
<dbReference type="SMART" id="SM00895">
    <property type="entry name" value="FCD"/>
    <property type="match status" value="1"/>
</dbReference>
<evidence type="ECO:0000256" key="3">
    <source>
        <dbReference type="ARBA" id="ARBA00023163"/>
    </source>
</evidence>
<keyword evidence="3" id="KW-0804">Transcription</keyword>
<evidence type="ECO:0000313" key="5">
    <source>
        <dbReference type="EMBL" id="RBM02967.1"/>
    </source>
</evidence>
<dbReference type="InterPro" id="IPR011711">
    <property type="entry name" value="GntR_C"/>
</dbReference>
<evidence type="ECO:0000256" key="2">
    <source>
        <dbReference type="ARBA" id="ARBA00023125"/>
    </source>
</evidence>
<dbReference type="CDD" id="cd07377">
    <property type="entry name" value="WHTH_GntR"/>
    <property type="match status" value="1"/>
</dbReference>
<dbReference type="Proteomes" id="UP000252167">
    <property type="component" value="Unassembled WGS sequence"/>
</dbReference>
<gene>
    <name evidence="5" type="ORF">C1H84_06005</name>
</gene>
<dbReference type="PANTHER" id="PTHR43537:SF45">
    <property type="entry name" value="GNTR FAMILY REGULATORY PROTEIN"/>
    <property type="match status" value="1"/>
</dbReference>
<evidence type="ECO:0000313" key="6">
    <source>
        <dbReference type="Proteomes" id="UP000252167"/>
    </source>
</evidence>
<dbReference type="Pfam" id="PF00392">
    <property type="entry name" value="GntR"/>
    <property type="match status" value="1"/>
</dbReference>
<dbReference type="GO" id="GO:0003677">
    <property type="term" value="F:DNA binding"/>
    <property type="evidence" value="ECO:0007669"/>
    <property type="project" value="UniProtKB-KW"/>
</dbReference>
<dbReference type="GO" id="GO:0003700">
    <property type="term" value="F:DNA-binding transcription factor activity"/>
    <property type="evidence" value="ECO:0007669"/>
    <property type="project" value="InterPro"/>
</dbReference>
<dbReference type="InterPro" id="IPR036390">
    <property type="entry name" value="WH_DNA-bd_sf"/>
</dbReference>
<dbReference type="SMART" id="SM00345">
    <property type="entry name" value="HTH_GNTR"/>
    <property type="match status" value="1"/>
</dbReference>
<dbReference type="EMBL" id="POAF01000002">
    <property type="protein sequence ID" value="RBM02967.1"/>
    <property type="molecule type" value="Genomic_DNA"/>
</dbReference>
<keyword evidence="1" id="KW-0805">Transcription regulation</keyword>
<keyword evidence="6" id="KW-1185">Reference proteome</keyword>
<dbReference type="Gene3D" id="1.10.10.10">
    <property type="entry name" value="Winged helix-like DNA-binding domain superfamily/Winged helix DNA-binding domain"/>
    <property type="match status" value="1"/>
</dbReference>
<dbReference type="InterPro" id="IPR036388">
    <property type="entry name" value="WH-like_DNA-bd_sf"/>
</dbReference>
<accession>A0A365YKQ1</accession>
<dbReference type="AlphaFoldDB" id="A0A365YKQ1"/>
<protein>
    <submittedName>
        <fullName evidence="5">GntR family transcriptional regulator</fullName>
    </submittedName>
</protein>
<name>A0A365YKQ1_9MICC</name>
<dbReference type="PANTHER" id="PTHR43537">
    <property type="entry name" value="TRANSCRIPTIONAL REGULATOR, GNTR FAMILY"/>
    <property type="match status" value="1"/>
</dbReference>
<comment type="caution">
    <text evidence="5">The sequence shown here is derived from an EMBL/GenBank/DDBJ whole genome shotgun (WGS) entry which is preliminary data.</text>
</comment>